<dbReference type="EMBL" id="CAUEEQ010041462">
    <property type="protein sequence ID" value="CAJ0956173.1"/>
    <property type="molecule type" value="Genomic_DNA"/>
</dbReference>
<comment type="caution">
    <text evidence="4">The sequence shown here is derived from an EMBL/GenBank/DDBJ whole genome shotgun (WGS) entry which is preliminary data.</text>
</comment>
<feature type="compositionally biased region" description="Basic and acidic residues" evidence="2">
    <location>
        <begin position="207"/>
        <end position="227"/>
    </location>
</feature>
<evidence type="ECO:0000313" key="5">
    <source>
        <dbReference type="Proteomes" id="UP001176940"/>
    </source>
</evidence>
<evidence type="ECO:0000256" key="2">
    <source>
        <dbReference type="SAM" id="MobiDB-lite"/>
    </source>
</evidence>
<dbReference type="Proteomes" id="UP001176940">
    <property type="component" value="Unassembled WGS sequence"/>
</dbReference>
<dbReference type="Pfam" id="PF00098">
    <property type="entry name" value="zf-CCHC"/>
    <property type="match status" value="1"/>
</dbReference>
<protein>
    <recommendedName>
        <fullName evidence="3">CCHC-type domain-containing protein</fullName>
    </recommendedName>
</protein>
<dbReference type="InterPro" id="IPR001878">
    <property type="entry name" value="Znf_CCHC"/>
</dbReference>
<dbReference type="Gene3D" id="4.10.60.10">
    <property type="entry name" value="Zinc finger, CCHC-type"/>
    <property type="match status" value="1"/>
</dbReference>
<dbReference type="Pfam" id="PF23058">
    <property type="entry name" value="RBD_ZCCHC3_2nd"/>
    <property type="match status" value="1"/>
</dbReference>
<keyword evidence="1" id="KW-0862">Zinc</keyword>
<dbReference type="SMART" id="SM00343">
    <property type="entry name" value="ZnF_C2HC"/>
    <property type="match status" value="3"/>
</dbReference>
<dbReference type="PANTHER" id="PTHR22639">
    <property type="entry name" value="GAG-RELATED PROTEIN"/>
    <property type="match status" value="1"/>
</dbReference>
<gene>
    <name evidence="4" type="ORF">RIMI_LOCUS15424162</name>
</gene>
<dbReference type="PROSITE" id="PS50158">
    <property type="entry name" value="ZF_CCHC"/>
    <property type="match status" value="3"/>
</dbReference>
<dbReference type="InterPro" id="IPR036875">
    <property type="entry name" value="Znf_CCHC_sf"/>
</dbReference>
<dbReference type="InterPro" id="IPR057811">
    <property type="entry name" value="RBD_ZCCHC3_2nd"/>
</dbReference>
<feature type="domain" description="CCHC-type" evidence="3">
    <location>
        <begin position="120"/>
        <end position="133"/>
    </location>
</feature>
<dbReference type="PANTHER" id="PTHR22639:SF7">
    <property type="entry name" value="CCHC-TYPE DOMAIN-CONTAINING PROTEIN"/>
    <property type="match status" value="1"/>
</dbReference>
<evidence type="ECO:0000313" key="4">
    <source>
        <dbReference type="EMBL" id="CAJ0956173.1"/>
    </source>
</evidence>
<keyword evidence="1" id="KW-0479">Metal-binding</keyword>
<accession>A0ABN9M138</accession>
<organism evidence="4 5">
    <name type="scientific">Ranitomeya imitator</name>
    <name type="common">mimic poison frog</name>
    <dbReference type="NCBI Taxonomy" id="111125"/>
    <lineage>
        <taxon>Eukaryota</taxon>
        <taxon>Metazoa</taxon>
        <taxon>Chordata</taxon>
        <taxon>Craniata</taxon>
        <taxon>Vertebrata</taxon>
        <taxon>Euteleostomi</taxon>
        <taxon>Amphibia</taxon>
        <taxon>Batrachia</taxon>
        <taxon>Anura</taxon>
        <taxon>Neobatrachia</taxon>
        <taxon>Hyloidea</taxon>
        <taxon>Dendrobatidae</taxon>
        <taxon>Dendrobatinae</taxon>
        <taxon>Ranitomeya</taxon>
    </lineage>
</organism>
<sequence>MRNTVRIEVLERFRKEKEIRYVCNTVLLGILEFGREDIFCFQDNEQKVLDILTCLRRYCDEVTFQGNVKNAVGFWCGKRKFLVRLKKNPEGFGGTEHPPSTITIGKSRGYLFYTGMPMYCRNCGKMGHTQGNCVERRAFRCSNCGQFGHFMKDCPQKKACNLCGEVGHMFRGCPHRTKVRTYAEAAERPVPRQEPAIVPVHAELSIPRDRTGEAAEKAKGAEEKVGTEQECGGPQGGPPVSKSRKKGGGRTTQRLEQGDSPVGGVTLVSKVSNEAGVLEQSAPTMLAVGGTVAKTPVIPRDSSQQTAVFSPTGDGVDEVIVPDPEAPQEVRGHVAITEDDCTSELPEPSGKKLRGDTLLEANPESPDVCFPSGDMWLNTDSSGYPLPGSSDPQNIDSFSTLPDVIEEFMEVIEDISPPS</sequence>
<feature type="domain" description="CCHC-type" evidence="3">
    <location>
        <begin position="160"/>
        <end position="174"/>
    </location>
</feature>
<evidence type="ECO:0000256" key="1">
    <source>
        <dbReference type="PROSITE-ProRule" id="PRU00047"/>
    </source>
</evidence>
<keyword evidence="1" id="KW-0863">Zinc-finger</keyword>
<name>A0ABN9M138_9NEOB</name>
<feature type="domain" description="CCHC-type" evidence="3">
    <location>
        <begin position="140"/>
        <end position="156"/>
    </location>
</feature>
<proteinExistence type="predicted"/>
<keyword evidence="5" id="KW-1185">Reference proteome</keyword>
<dbReference type="InterPro" id="IPR042509">
    <property type="entry name" value="ZCCHC3"/>
</dbReference>
<dbReference type="SUPFAM" id="SSF57756">
    <property type="entry name" value="Retrovirus zinc finger-like domains"/>
    <property type="match status" value="2"/>
</dbReference>
<evidence type="ECO:0000259" key="3">
    <source>
        <dbReference type="PROSITE" id="PS50158"/>
    </source>
</evidence>
<feature type="region of interest" description="Disordered" evidence="2">
    <location>
        <begin position="207"/>
        <end position="264"/>
    </location>
</feature>
<reference evidence="4" key="1">
    <citation type="submission" date="2023-07" db="EMBL/GenBank/DDBJ databases">
        <authorList>
            <person name="Stuckert A."/>
        </authorList>
    </citation>
    <scope>NUCLEOTIDE SEQUENCE</scope>
</reference>